<evidence type="ECO:0000313" key="2">
    <source>
        <dbReference type="EMBL" id="KAB8349711.1"/>
    </source>
</evidence>
<dbReference type="OrthoDB" id="6132182at2759"/>
<sequence length="265" mass="28017">MSFGPSSKSCVTTVATPGLDAAKPQDSEVFNGDPYSMGSNGAFEPRGEVVFTIPLPSSFLSSLPNPQTNVSVPAGSGTGGGCISSEGPFGRQQAHLGPTILGAYGSIPTGPNNLFKYNPRCIKRDLNPYIMNKYTTYRNITQAITNYTTVGEFQAVVQSDSRYRLTIGNIGVHAGGHVGVGGDPMADQPSTPGDPIWFLHHANQAVQKRTWTVADTGTILNFVPSPNTTLDTTVDLAYIGGSLSPPLPVRDLLSTVGGPFCYKYV</sequence>
<gene>
    <name evidence="2" type="ORF">FH972_023726</name>
</gene>
<evidence type="ECO:0000313" key="3">
    <source>
        <dbReference type="Proteomes" id="UP000327013"/>
    </source>
</evidence>
<comment type="caution">
    <text evidence="2">The sequence shown here is derived from an EMBL/GenBank/DDBJ whole genome shotgun (WGS) entry which is preliminary data.</text>
</comment>
<organism evidence="2 3">
    <name type="scientific">Carpinus fangiana</name>
    <dbReference type="NCBI Taxonomy" id="176857"/>
    <lineage>
        <taxon>Eukaryota</taxon>
        <taxon>Viridiplantae</taxon>
        <taxon>Streptophyta</taxon>
        <taxon>Embryophyta</taxon>
        <taxon>Tracheophyta</taxon>
        <taxon>Spermatophyta</taxon>
        <taxon>Magnoliopsida</taxon>
        <taxon>eudicotyledons</taxon>
        <taxon>Gunneridae</taxon>
        <taxon>Pentapetalae</taxon>
        <taxon>rosids</taxon>
        <taxon>fabids</taxon>
        <taxon>Fagales</taxon>
        <taxon>Betulaceae</taxon>
        <taxon>Carpinus</taxon>
    </lineage>
</organism>
<feature type="domain" description="Tyrosinase copper-binding" evidence="1">
    <location>
        <begin position="13"/>
        <end position="203"/>
    </location>
</feature>
<reference evidence="2 3" key="1">
    <citation type="submission" date="2019-06" db="EMBL/GenBank/DDBJ databases">
        <title>A chromosomal-level reference genome of Carpinus fangiana (Coryloideae, Betulaceae).</title>
        <authorList>
            <person name="Yang X."/>
            <person name="Wang Z."/>
            <person name="Zhang L."/>
            <person name="Hao G."/>
            <person name="Liu J."/>
            <person name="Yang Y."/>
        </authorList>
    </citation>
    <scope>NUCLEOTIDE SEQUENCE [LARGE SCALE GENOMIC DNA]</scope>
    <source>
        <strain evidence="2">Cfa_2016G</strain>
        <tissue evidence="2">Leaf</tissue>
    </source>
</reference>
<dbReference type="EMBL" id="VIBQ01000014">
    <property type="protein sequence ID" value="KAB8349711.1"/>
    <property type="molecule type" value="Genomic_DNA"/>
</dbReference>
<keyword evidence="3" id="KW-1185">Reference proteome</keyword>
<dbReference type="InterPro" id="IPR002227">
    <property type="entry name" value="Tyrosinase_Cu-bd"/>
</dbReference>
<proteinExistence type="predicted"/>
<dbReference type="SUPFAM" id="SSF48056">
    <property type="entry name" value="Di-copper centre-containing domain"/>
    <property type="match status" value="1"/>
</dbReference>
<dbReference type="Pfam" id="PF00264">
    <property type="entry name" value="Tyrosinase"/>
    <property type="match status" value="1"/>
</dbReference>
<dbReference type="Gene3D" id="1.10.1280.10">
    <property type="entry name" value="Di-copper center containing domain from catechol oxidase"/>
    <property type="match status" value="1"/>
</dbReference>
<evidence type="ECO:0000259" key="1">
    <source>
        <dbReference type="Pfam" id="PF00264"/>
    </source>
</evidence>
<name>A0A5N6KW16_9ROSI</name>
<dbReference type="AlphaFoldDB" id="A0A5N6KW16"/>
<dbReference type="Proteomes" id="UP000327013">
    <property type="component" value="Unassembled WGS sequence"/>
</dbReference>
<dbReference type="InterPro" id="IPR008922">
    <property type="entry name" value="Di-copper_centre_dom_sf"/>
</dbReference>
<dbReference type="GO" id="GO:0016491">
    <property type="term" value="F:oxidoreductase activity"/>
    <property type="evidence" value="ECO:0007669"/>
    <property type="project" value="InterPro"/>
</dbReference>
<accession>A0A5N6KW16</accession>
<protein>
    <recommendedName>
        <fullName evidence="1">Tyrosinase copper-binding domain-containing protein</fullName>
    </recommendedName>
</protein>